<accession>A0A8D5UEM6</accession>
<dbReference type="HAMAP" id="MF_00103">
    <property type="entry name" value="Fapy_DNA_glycosyl"/>
    <property type="match status" value="1"/>
</dbReference>
<organism evidence="18 19">
    <name type="scientific">Polycladomyces abyssicola</name>
    <dbReference type="NCBI Taxonomy" id="1125966"/>
    <lineage>
        <taxon>Bacteria</taxon>
        <taxon>Bacillati</taxon>
        <taxon>Bacillota</taxon>
        <taxon>Bacilli</taxon>
        <taxon>Bacillales</taxon>
        <taxon>Thermoactinomycetaceae</taxon>
        <taxon>Polycladomyces</taxon>
    </lineage>
</organism>
<dbReference type="NCBIfam" id="NF002211">
    <property type="entry name" value="PRK01103.1"/>
    <property type="match status" value="1"/>
</dbReference>
<dbReference type="PROSITE" id="PS51068">
    <property type="entry name" value="FPG_CAT"/>
    <property type="match status" value="1"/>
</dbReference>
<feature type="active site" description="Proton donor; for beta-elimination activity" evidence="15">
    <location>
        <position position="60"/>
    </location>
</feature>
<dbReference type="InterPro" id="IPR012319">
    <property type="entry name" value="FPG_cat"/>
</dbReference>
<dbReference type="RefSeq" id="WP_212774364.1">
    <property type="nucleotide sequence ID" value="NZ_AP024601.1"/>
</dbReference>
<dbReference type="GO" id="GO:0006284">
    <property type="term" value="P:base-excision repair"/>
    <property type="evidence" value="ECO:0007669"/>
    <property type="project" value="InterPro"/>
</dbReference>
<dbReference type="KEGG" id="pabs:JIR001_08640"/>
<reference evidence="18" key="2">
    <citation type="journal article" date="2021" name="Microbiol. Resour. Announc.">
        <title>Complete Genome Sequence of Polycladomyces abyssicola JIR-001T, Isolated from Hemipelagic Sediment in Deep Seawater.</title>
        <authorList>
            <person name="Tsubouchi T."/>
            <person name="Kaneko Y."/>
        </authorList>
    </citation>
    <scope>NUCLEOTIDE SEQUENCE</scope>
    <source>
        <strain evidence="18">JIR-001</strain>
    </source>
</reference>
<dbReference type="Pfam" id="PF01149">
    <property type="entry name" value="Fapy_DNA_glyco"/>
    <property type="match status" value="1"/>
</dbReference>
<keyword evidence="9 15" id="KW-0238">DNA-binding</keyword>
<dbReference type="EMBL" id="AP024601">
    <property type="protein sequence ID" value="BCU81081.1"/>
    <property type="molecule type" value="Genomic_DNA"/>
</dbReference>
<dbReference type="NCBIfam" id="TIGR00577">
    <property type="entry name" value="fpg"/>
    <property type="match status" value="1"/>
</dbReference>
<dbReference type="GO" id="GO:0003690">
    <property type="term" value="F:double-stranded DNA binding"/>
    <property type="evidence" value="ECO:0007669"/>
    <property type="project" value="UniProtKB-ARBA"/>
</dbReference>
<dbReference type="GO" id="GO:0003684">
    <property type="term" value="F:damaged DNA binding"/>
    <property type="evidence" value="ECO:0007669"/>
    <property type="project" value="InterPro"/>
</dbReference>
<keyword evidence="11 15" id="KW-0456">Lyase</keyword>
<dbReference type="PROSITE" id="PS51066">
    <property type="entry name" value="ZF_FPG_2"/>
    <property type="match status" value="1"/>
</dbReference>
<dbReference type="Gene3D" id="1.10.8.50">
    <property type="match status" value="1"/>
</dbReference>
<comment type="catalytic activity">
    <reaction evidence="14 15">
        <text>2'-deoxyribonucleotide-(2'-deoxyribose 5'-phosphate)-2'-deoxyribonucleotide-DNA = a 3'-end 2'-deoxyribonucleotide-(2,3-dehydro-2,3-deoxyribose 5'-phosphate)-DNA + a 5'-end 5'-phospho-2'-deoxyribonucleoside-DNA + H(+)</text>
        <dbReference type="Rhea" id="RHEA:66592"/>
        <dbReference type="Rhea" id="RHEA-COMP:13180"/>
        <dbReference type="Rhea" id="RHEA-COMP:16897"/>
        <dbReference type="Rhea" id="RHEA-COMP:17067"/>
        <dbReference type="ChEBI" id="CHEBI:15378"/>
        <dbReference type="ChEBI" id="CHEBI:136412"/>
        <dbReference type="ChEBI" id="CHEBI:157695"/>
        <dbReference type="ChEBI" id="CHEBI:167181"/>
        <dbReference type="EC" id="4.2.99.18"/>
    </reaction>
</comment>
<evidence type="ECO:0000259" key="16">
    <source>
        <dbReference type="PROSITE" id="PS51066"/>
    </source>
</evidence>
<dbReference type="PANTHER" id="PTHR22993:SF9">
    <property type="entry name" value="FORMAMIDOPYRIMIDINE-DNA GLYCOSYLASE"/>
    <property type="match status" value="1"/>
</dbReference>
<feature type="active site" description="Proton donor; for delta-elimination activity" evidence="15">
    <location>
        <position position="264"/>
    </location>
</feature>
<keyword evidence="5 15" id="KW-0227">DNA damage</keyword>
<evidence type="ECO:0000313" key="18">
    <source>
        <dbReference type="EMBL" id="BCU81081.1"/>
    </source>
</evidence>
<dbReference type="EC" id="4.2.99.18" evidence="15"/>
<dbReference type="PANTHER" id="PTHR22993">
    <property type="entry name" value="FORMAMIDOPYRIMIDINE-DNA GLYCOSYLASE"/>
    <property type="match status" value="1"/>
</dbReference>
<keyword evidence="8 15" id="KW-0862">Zinc</keyword>
<protein>
    <recommendedName>
        <fullName evidence="15">Formamidopyrimidine-DNA glycosylase</fullName>
        <shortName evidence="15">Fapy-DNA glycosylase</shortName>
        <ecNumber evidence="15">3.2.2.23</ecNumber>
    </recommendedName>
    <alternativeName>
        <fullName evidence="15">DNA-(apurinic or apyrimidinic site) lyase MutM</fullName>
        <shortName evidence="15">AP lyase MutM</shortName>
        <ecNumber evidence="15">4.2.99.18</ecNumber>
    </alternativeName>
</protein>
<dbReference type="InterPro" id="IPR010979">
    <property type="entry name" value="Ribosomal_uS13-like_H2TH"/>
</dbReference>
<dbReference type="AlphaFoldDB" id="A0A8D5UEM6"/>
<reference evidence="18" key="1">
    <citation type="journal article" date="2013" name="Int. J. Syst. Evol. Microbiol.">
        <title>Polycladomyces abyssicola gen. nov., sp. nov., a thermophilic filamentous bacterium isolated from hemipelagic sediment.</title>
        <authorList>
            <person name="Tsubouchi T."/>
            <person name="Shimane Y."/>
            <person name="Mori K."/>
            <person name="Usui K."/>
            <person name="Hiraki T."/>
            <person name="Tame A."/>
            <person name="Uematsu K."/>
            <person name="Maruyama T."/>
            <person name="Hatada Y."/>
        </authorList>
    </citation>
    <scope>NUCLEOTIDE SEQUENCE</scope>
    <source>
        <strain evidence="18">JIR-001</strain>
    </source>
</reference>
<dbReference type="InterPro" id="IPR035937">
    <property type="entry name" value="FPG_N"/>
</dbReference>
<name>A0A8D5UEM6_9BACL</name>
<dbReference type="InterPro" id="IPR010663">
    <property type="entry name" value="Znf_FPG/IleRS"/>
</dbReference>
<feature type="binding site" evidence="15">
    <location>
        <position position="112"/>
    </location>
    <ligand>
        <name>DNA</name>
        <dbReference type="ChEBI" id="CHEBI:16991"/>
    </ligand>
</feature>
<dbReference type="SUPFAM" id="SSF81624">
    <property type="entry name" value="N-terminal domain of MutM-like DNA repair proteins"/>
    <property type="match status" value="1"/>
</dbReference>
<sequence>MPELPEVETVRRTLEQLIVGKTVADVAVFLPKIVKEPPDVDLFVQRLIGTKVTGVGRRGKFLRIFFGDWVLVSHLRMEGRYSLAQHDEPVEKHTHVIFRFTDKTELRYRDVRQFGTMHLYPAGEEEQHPPLNKLGPEPLSDDFTLDVFRARLAGRKTKLKALLLNQEFLVGLGNIYVDEALFTAGLHPERPADALTEAEQRRLYESIRSTLAEAVRLGGSSVRSYVDSKGEMGMFQLQIQVYGRKGEPCVRCGEPITRLVVAGRGTHVCLHCQR</sequence>
<dbReference type="GO" id="GO:0140078">
    <property type="term" value="F:class I DNA-(apurinic or apyrimidinic site) endonuclease activity"/>
    <property type="evidence" value="ECO:0007669"/>
    <property type="project" value="UniProtKB-EC"/>
</dbReference>
<feature type="binding site" evidence="15">
    <location>
        <position position="93"/>
    </location>
    <ligand>
        <name>DNA</name>
        <dbReference type="ChEBI" id="CHEBI:16991"/>
    </ligand>
</feature>
<dbReference type="FunFam" id="1.10.8.50:FF:000003">
    <property type="entry name" value="Formamidopyrimidine-DNA glycosylase"/>
    <property type="match status" value="1"/>
</dbReference>
<evidence type="ECO:0000256" key="5">
    <source>
        <dbReference type="ARBA" id="ARBA00022763"/>
    </source>
</evidence>
<dbReference type="SMART" id="SM00898">
    <property type="entry name" value="Fapy_DNA_glyco"/>
    <property type="match status" value="1"/>
</dbReference>
<evidence type="ECO:0000256" key="7">
    <source>
        <dbReference type="ARBA" id="ARBA00022801"/>
    </source>
</evidence>
<dbReference type="SUPFAM" id="SSF46946">
    <property type="entry name" value="S13-like H2TH domain"/>
    <property type="match status" value="1"/>
</dbReference>
<dbReference type="InterPro" id="IPR015886">
    <property type="entry name" value="H2TH_FPG"/>
</dbReference>
<evidence type="ECO:0000256" key="15">
    <source>
        <dbReference type="HAMAP-Rule" id="MF_00103"/>
    </source>
</evidence>
<dbReference type="GO" id="GO:0034039">
    <property type="term" value="F:8-oxo-7,8-dihydroguanine DNA N-glycosylase activity"/>
    <property type="evidence" value="ECO:0007669"/>
    <property type="project" value="TreeGrafter"/>
</dbReference>
<keyword evidence="6 15" id="KW-0863">Zinc-finger</keyword>
<evidence type="ECO:0000256" key="9">
    <source>
        <dbReference type="ARBA" id="ARBA00023125"/>
    </source>
</evidence>
<keyword evidence="19" id="KW-1185">Reference proteome</keyword>
<keyword evidence="7 15" id="KW-0378">Hydrolase</keyword>
<dbReference type="FunFam" id="3.20.190.10:FF:000001">
    <property type="entry name" value="Formamidopyrimidine-DNA glycosylase"/>
    <property type="match status" value="1"/>
</dbReference>
<keyword evidence="10 15" id="KW-0234">DNA repair</keyword>
<evidence type="ECO:0000256" key="3">
    <source>
        <dbReference type="ARBA" id="ARBA00011245"/>
    </source>
</evidence>
<feature type="domain" description="Formamidopyrimidine-DNA glycosylase catalytic" evidence="17">
    <location>
        <begin position="2"/>
        <end position="115"/>
    </location>
</feature>
<proteinExistence type="inferred from homology"/>
<evidence type="ECO:0000256" key="10">
    <source>
        <dbReference type="ARBA" id="ARBA00023204"/>
    </source>
</evidence>
<dbReference type="GO" id="GO:0008270">
    <property type="term" value="F:zinc ion binding"/>
    <property type="evidence" value="ECO:0007669"/>
    <property type="project" value="UniProtKB-UniRule"/>
</dbReference>
<dbReference type="Proteomes" id="UP000677436">
    <property type="component" value="Chromosome"/>
</dbReference>
<comment type="similarity">
    <text evidence="2 15">Belongs to the FPG family.</text>
</comment>
<evidence type="ECO:0000256" key="8">
    <source>
        <dbReference type="ARBA" id="ARBA00022833"/>
    </source>
</evidence>
<evidence type="ECO:0000256" key="11">
    <source>
        <dbReference type="ARBA" id="ARBA00023239"/>
    </source>
</evidence>
<dbReference type="Pfam" id="PF06827">
    <property type="entry name" value="zf-FPG_IleRS"/>
    <property type="match status" value="1"/>
</dbReference>
<feature type="active site" description="Proton donor" evidence="15">
    <location>
        <position position="3"/>
    </location>
</feature>
<keyword evidence="12 15" id="KW-0511">Multifunctional enzyme</keyword>
<evidence type="ECO:0000256" key="2">
    <source>
        <dbReference type="ARBA" id="ARBA00009409"/>
    </source>
</evidence>
<evidence type="ECO:0000313" key="19">
    <source>
        <dbReference type="Proteomes" id="UP000677436"/>
    </source>
</evidence>
<feature type="domain" description="FPG-type" evidence="16">
    <location>
        <begin position="240"/>
        <end position="274"/>
    </location>
</feature>
<evidence type="ECO:0000256" key="1">
    <source>
        <dbReference type="ARBA" id="ARBA00001668"/>
    </source>
</evidence>
<dbReference type="CDD" id="cd08966">
    <property type="entry name" value="EcFpg-like_N"/>
    <property type="match status" value="1"/>
</dbReference>
<evidence type="ECO:0000256" key="12">
    <source>
        <dbReference type="ARBA" id="ARBA00023268"/>
    </source>
</evidence>
<dbReference type="Gene3D" id="3.20.190.10">
    <property type="entry name" value="MutM-like, N-terminal"/>
    <property type="match status" value="1"/>
</dbReference>
<evidence type="ECO:0000259" key="17">
    <source>
        <dbReference type="PROSITE" id="PS51068"/>
    </source>
</evidence>
<gene>
    <name evidence="15 18" type="primary">mutM</name>
    <name evidence="15" type="synonym">fpg</name>
    <name evidence="18" type="ORF">JIR001_08640</name>
</gene>
<feature type="active site" description="Schiff-base intermediate with DNA" evidence="15">
    <location>
        <position position="2"/>
    </location>
</feature>
<dbReference type="SUPFAM" id="SSF57716">
    <property type="entry name" value="Glucocorticoid receptor-like (DNA-binding domain)"/>
    <property type="match status" value="1"/>
</dbReference>
<dbReference type="SMART" id="SM01232">
    <property type="entry name" value="H2TH"/>
    <property type="match status" value="1"/>
</dbReference>
<evidence type="ECO:0000256" key="14">
    <source>
        <dbReference type="ARBA" id="ARBA00044632"/>
    </source>
</evidence>
<evidence type="ECO:0000256" key="4">
    <source>
        <dbReference type="ARBA" id="ARBA00022723"/>
    </source>
</evidence>
<feature type="binding site" evidence="15">
    <location>
        <position position="155"/>
    </location>
    <ligand>
        <name>DNA</name>
        <dbReference type="ChEBI" id="CHEBI:16991"/>
    </ligand>
</feature>
<dbReference type="Pfam" id="PF06831">
    <property type="entry name" value="H2TH"/>
    <property type="match status" value="1"/>
</dbReference>
<dbReference type="InterPro" id="IPR000214">
    <property type="entry name" value="Znf_DNA_glyclase/AP_lyase"/>
</dbReference>
<comment type="function">
    <text evidence="15">Involved in base excision repair of DNA damaged by oxidation or by mutagenic agents. Acts as DNA glycosylase that recognizes and removes damaged bases. Has a preference for oxidized purines, such as 7,8-dihydro-8-oxoguanine (8-oxoG). Has AP (apurinic/apyrimidinic) lyase activity and introduces nicks in the DNA strand. Cleaves the DNA backbone by beta-delta elimination to generate a single-strand break at the site of the removed base with both 3'- and 5'-phosphates.</text>
</comment>
<dbReference type="EC" id="3.2.2.23" evidence="15"/>
<comment type="cofactor">
    <cofactor evidence="15">
        <name>Zn(2+)</name>
        <dbReference type="ChEBI" id="CHEBI:29105"/>
    </cofactor>
    <text evidence="15">Binds 1 zinc ion per subunit.</text>
</comment>
<comment type="catalytic activity">
    <reaction evidence="1 15">
        <text>Hydrolysis of DNA containing ring-opened 7-methylguanine residues, releasing 2,6-diamino-4-hydroxy-5-(N-methyl)formamidopyrimidine.</text>
        <dbReference type="EC" id="3.2.2.23"/>
    </reaction>
</comment>
<keyword evidence="4 15" id="KW-0479">Metal-binding</keyword>
<comment type="subunit">
    <text evidence="3 15">Monomer.</text>
</comment>
<dbReference type="InterPro" id="IPR020629">
    <property type="entry name" value="FPG_Glyclase"/>
</dbReference>
<evidence type="ECO:0000256" key="13">
    <source>
        <dbReference type="ARBA" id="ARBA00023295"/>
    </source>
</evidence>
<keyword evidence="13 15" id="KW-0326">Glycosidase</keyword>
<evidence type="ECO:0000256" key="6">
    <source>
        <dbReference type="ARBA" id="ARBA00022771"/>
    </source>
</evidence>